<evidence type="ECO:0000313" key="2">
    <source>
        <dbReference type="Proteomes" id="UP001431783"/>
    </source>
</evidence>
<evidence type="ECO:0000313" key="1">
    <source>
        <dbReference type="EMBL" id="KAK9886075.1"/>
    </source>
</evidence>
<protein>
    <submittedName>
        <fullName evidence="1">Uncharacterized protein</fullName>
    </submittedName>
</protein>
<reference evidence="1 2" key="1">
    <citation type="submission" date="2023-03" db="EMBL/GenBank/DDBJ databases">
        <title>Genome insight into feeding habits of ladybird beetles.</title>
        <authorList>
            <person name="Li H.-S."/>
            <person name="Huang Y.-H."/>
            <person name="Pang H."/>
        </authorList>
    </citation>
    <scope>NUCLEOTIDE SEQUENCE [LARGE SCALE GENOMIC DNA]</scope>
    <source>
        <strain evidence="1">SYSU_2023b</strain>
        <tissue evidence="1">Whole body</tissue>
    </source>
</reference>
<name>A0AAW1UUB1_9CUCU</name>
<sequence>MFLFRESEMKSTFKSAAINKELLPITTFLKAEERQSMNRMTLPKHGLYTDKTISTLVQFFVLTDIPRTATCTSMEKCSTVRICVHKNNDSLTYIQEPPCVLFLRLQCVTNL</sequence>
<proteinExistence type="predicted"/>
<gene>
    <name evidence="1" type="ORF">WA026_014860</name>
</gene>
<dbReference type="AlphaFoldDB" id="A0AAW1UUB1"/>
<dbReference type="EMBL" id="JARQZJ010000098">
    <property type="protein sequence ID" value="KAK9886075.1"/>
    <property type="molecule type" value="Genomic_DNA"/>
</dbReference>
<keyword evidence="2" id="KW-1185">Reference proteome</keyword>
<comment type="caution">
    <text evidence="1">The sequence shown here is derived from an EMBL/GenBank/DDBJ whole genome shotgun (WGS) entry which is preliminary data.</text>
</comment>
<accession>A0AAW1UUB1</accession>
<dbReference type="Proteomes" id="UP001431783">
    <property type="component" value="Unassembled WGS sequence"/>
</dbReference>
<organism evidence="1 2">
    <name type="scientific">Henosepilachna vigintioctopunctata</name>
    <dbReference type="NCBI Taxonomy" id="420089"/>
    <lineage>
        <taxon>Eukaryota</taxon>
        <taxon>Metazoa</taxon>
        <taxon>Ecdysozoa</taxon>
        <taxon>Arthropoda</taxon>
        <taxon>Hexapoda</taxon>
        <taxon>Insecta</taxon>
        <taxon>Pterygota</taxon>
        <taxon>Neoptera</taxon>
        <taxon>Endopterygota</taxon>
        <taxon>Coleoptera</taxon>
        <taxon>Polyphaga</taxon>
        <taxon>Cucujiformia</taxon>
        <taxon>Coccinelloidea</taxon>
        <taxon>Coccinellidae</taxon>
        <taxon>Epilachninae</taxon>
        <taxon>Epilachnini</taxon>
        <taxon>Henosepilachna</taxon>
    </lineage>
</organism>